<keyword evidence="1" id="KW-1133">Transmembrane helix</keyword>
<keyword evidence="1" id="KW-0472">Membrane</keyword>
<accession>A0A0F9C5H5</accession>
<dbReference type="AlphaFoldDB" id="A0A0F9C5H5"/>
<proteinExistence type="predicted"/>
<evidence type="ECO:0000313" key="2">
    <source>
        <dbReference type="EMBL" id="KKL44548.1"/>
    </source>
</evidence>
<comment type="caution">
    <text evidence="2">The sequence shown here is derived from an EMBL/GenBank/DDBJ whole genome shotgun (WGS) entry which is preliminary data.</text>
</comment>
<organism evidence="2">
    <name type="scientific">marine sediment metagenome</name>
    <dbReference type="NCBI Taxonomy" id="412755"/>
    <lineage>
        <taxon>unclassified sequences</taxon>
        <taxon>metagenomes</taxon>
        <taxon>ecological metagenomes</taxon>
    </lineage>
</organism>
<keyword evidence="1" id="KW-0812">Transmembrane</keyword>
<sequence>MGQLPPLLAIQRATVAETTVNTLIEQGINTPVSAQSRMIMRIWRIIMTIQPGALPVFPVADTLVNVAVTAVLSTRGGEATIPDLGRGGTIATTQFLFLIGSAPADAGVVANQQFNYPMWDFPGGLGIADSVLSLYLLGANMVGVSAVFIAIYYTMEVVSTDEFLAIASVLSDIR</sequence>
<evidence type="ECO:0000256" key="1">
    <source>
        <dbReference type="SAM" id="Phobius"/>
    </source>
</evidence>
<dbReference type="EMBL" id="LAZR01034718">
    <property type="protein sequence ID" value="KKL44548.1"/>
    <property type="molecule type" value="Genomic_DNA"/>
</dbReference>
<reference evidence="2" key="1">
    <citation type="journal article" date="2015" name="Nature">
        <title>Complex archaea that bridge the gap between prokaryotes and eukaryotes.</title>
        <authorList>
            <person name="Spang A."/>
            <person name="Saw J.H."/>
            <person name="Jorgensen S.L."/>
            <person name="Zaremba-Niedzwiedzka K."/>
            <person name="Martijn J."/>
            <person name="Lind A.E."/>
            <person name="van Eijk R."/>
            <person name="Schleper C."/>
            <person name="Guy L."/>
            <person name="Ettema T.J."/>
        </authorList>
    </citation>
    <scope>NUCLEOTIDE SEQUENCE</scope>
</reference>
<name>A0A0F9C5H5_9ZZZZ</name>
<gene>
    <name evidence="2" type="ORF">LCGC14_2364580</name>
</gene>
<protein>
    <submittedName>
        <fullName evidence="2">Uncharacterized protein</fullName>
    </submittedName>
</protein>
<feature type="transmembrane region" description="Helical" evidence="1">
    <location>
        <begin position="134"/>
        <end position="155"/>
    </location>
</feature>